<dbReference type="EMBL" id="BARU01030111">
    <property type="protein sequence ID" value="GAH74552.1"/>
    <property type="molecule type" value="Genomic_DNA"/>
</dbReference>
<organism evidence="1">
    <name type="scientific">marine sediment metagenome</name>
    <dbReference type="NCBI Taxonomy" id="412755"/>
    <lineage>
        <taxon>unclassified sequences</taxon>
        <taxon>metagenomes</taxon>
        <taxon>ecological metagenomes</taxon>
    </lineage>
</organism>
<dbReference type="AlphaFoldDB" id="X1HYP1"/>
<accession>X1HYP1</accession>
<proteinExistence type="predicted"/>
<reference evidence="1" key="1">
    <citation type="journal article" date="2014" name="Front. Microbiol.">
        <title>High frequency of phylogenetically diverse reductive dehalogenase-homologous genes in deep subseafloor sedimentary metagenomes.</title>
        <authorList>
            <person name="Kawai M."/>
            <person name="Futagami T."/>
            <person name="Toyoda A."/>
            <person name="Takaki Y."/>
            <person name="Nishi S."/>
            <person name="Hori S."/>
            <person name="Arai W."/>
            <person name="Tsubouchi T."/>
            <person name="Morono Y."/>
            <person name="Uchiyama I."/>
            <person name="Ito T."/>
            <person name="Fujiyama A."/>
            <person name="Inagaki F."/>
            <person name="Takami H."/>
        </authorList>
    </citation>
    <scope>NUCLEOTIDE SEQUENCE</scope>
    <source>
        <strain evidence="1">Expedition CK06-06</strain>
    </source>
</reference>
<sequence length="146" mass="16321">MSITFRCEYCHKEIKAPDSAGGKRGKCPYCQQSTYIPSPVSEDEILPLAEVDEEQEQRDKEKVQELYAQEHDLLAQTGSAPMPPLEHREDLSTADLHHFVINFCLEMARDNVEAADAEAAKLRKFGPLGVKALEEIAAGKVHEPPF</sequence>
<feature type="non-terminal residue" evidence="1">
    <location>
        <position position="146"/>
    </location>
</feature>
<protein>
    <submittedName>
        <fullName evidence="1">Uncharacterized protein</fullName>
    </submittedName>
</protein>
<evidence type="ECO:0000313" key="1">
    <source>
        <dbReference type="EMBL" id="GAH74552.1"/>
    </source>
</evidence>
<gene>
    <name evidence="1" type="ORF">S03H2_47829</name>
</gene>
<name>X1HYP1_9ZZZZ</name>
<comment type="caution">
    <text evidence="1">The sequence shown here is derived from an EMBL/GenBank/DDBJ whole genome shotgun (WGS) entry which is preliminary data.</text>
</comment>